<name>A0A9D9DNK0_9BACT</name>
<dbReference type="SUPFAM" id="SSF55729">
    <property type="entry name" value="Acyl-CoA N-acyltransferases (Nat)"/>
    <property type="match status" value="1"/>
</dbReference>
<comment type="caution">
    <text evidence="2">The sequence shown here is derived from an EMBL/GenBank/DDBJ whole genome shotgun (WGS) entry which is preliminary data.</text>
</comment>
<dbReference type="Proteomes" id="UP000823632">
    <property type="component" value="Unassembled WGS sequence"/>
</dbReference>
<evidence type="ECO:0000313" key="2">
    <source>
        <dbReference type="EMBL" id="MBO8431004.1"/>
    </source>
</evidence>
<accession>A0A9D9DNK0</accession>
<dbReference type="InterPro" id="IPR000182">
    <property type="entry name" value="GNAT_dom"/>
</dbReference>
<dbReference type="Gene3D" id="3.40.630.30">
    <property type="match status" value="1"/>
</dbReference>
<dbReference type="EMBL" id="JADIND010000140">
    <property type="protein sequence ID" value="MBO8431004.1"/>
    <property type="molecule type" value="Genomic_DNA"/>
</dbReference>
<feature type="non-terminal residue" evidence="2">
    <location>
        <position position="204"/>
    </location>
</feature>
<feature type="domain" description="N-acetyltransferase" evidence="1">
    <location>
        <begin position="34"/>
        <end position="185"/>
    </location>
</feature>
<gene>
    <name evidence="2" type="ORF">IAC76_06410</name>
</gene>
<proteinExistence type="predicted"/>
<reference evidence="2" key="1">
    <citation type="submission" date="2020-10" db="EMBL/GenBank/DDBJ databases">
        <authorList>
            <person name="Gilroy R."/>
        </authorList>
    </citation>
    <scope>NUCLEOTIDE SEQUENCE</scope>
    <source>
        <strain evidence="2">10192</strain>
    </source>
</reference>
<organism evidence="2 3">
    <name type="scientific">Candidatus Scatousia excrementipullorum</name>
    <dbReference type="NCBI Taxonomy" id="2840936"/>
    <lineage>
        <taxon>Bacteria</taxon>
        <taxon>Candidatus Scatousia</taxon>
    </lineage>
</organism>
<dbReference type="PROSITE" id="PS51186">
    <property type="entry name" value="GNAT"/>
    <property type="match status" value="1"/>
</dbReference>
<dbReference type="AlphaFoldDB" id="A0A9D9DNK0"/>
<protein>
    <recommendedName>
        <fullName evidence="1">N-acetyltransferase domain-containing protein</fullName>
    </recommendedName>
</protein>
<evidence type="ECO:0000259" key="1">
    <source>
        <dbReference type="PROSITE" id="PS51186"/>
    </source>
</evidence>
<reference evidence="2" key="2">
    <citation type="journal article" date="2021" name="PeerJ">
        <title>Extensive microbial diversity within the chicken gut microbiome revealed by metagenomics and culture.</title>
        <authorList>
            <person name="Gilroy R."/>
            <person name="Ravi A."/>
            <person name="Getino M."/>
            <person name="Pursley I."/>
            <person name="Horton D.L."/>
            <person name="Alikhan N.F."/>
            <person name="Baker D."/>
            <person name="Gharbi K."/>
            <person name="Hall N."/>
            <person name="Watson M."/>
            <person name="Adriaenssens E.M."/>
            <person name="Foster-Nyarko E."/>
            <person name="Jarju S."/>
            <person name="Secka A."/>
            <person name="Antonio M."/>
            <person name="Oren A."/>
            <person name="Chaudhuri R.R."/>
            <person name="La Ragione R."/>
            <person name="Hildebrand F."/>
            <person name="Pallen M.J."/>
        </authorList>
    </citation>
    <scope>NUCLEOTIDE SEQUENCE</scope>
    <source>
        <strain evidence="2">10192</strain>
    </source>
</reference>
<sequence>MNIKFNNPDKNITFTALHVARVKNKIPDMQNICIDIYKTTEEDINFINNLKKSTDLHKLMPEMRFTEADVWQELFNIAADKAKYNGYVAFHNNKPCGLMKFTPSDSAYYLDIICTIPTDINKKIPNVGKSLMGIMFDEFAKSKAPRIELAAVTNAPFHAVSKYMRLGFKQTGGENGVVAMKLLKDSLPETLKKLKTYIRTEYLK</sequence>
<evidence type="ECO:0000313" key="3">
    <source>
        <dbReference type="Proteomes" id="UP000823632"/>
    </source>
</evidence>
<dbReference type="GO" id="GO:0016747">
    <property type="term" value="F:acyltransferase activity, transferring groups other than amino-acyl groups"/>
    <property type="evidence" value="ECO:0007669"/>
    <property type="project" value="InterPro"/>
</dbReference>
<dbReference type="InterPro" id="IPR016181">
    <property type="entry name" value="Acyl_CoA_acyltransferase"/>
</dbReference>